<keyword evidence="8 17" id="KW-0547">Nucleotide-binding</keyword>
<evidence type="ECO:0000313" key="21">
    <source>
        <dbReference type="Proteomes" id="UP000256645"/>
    </source>
</evidence>
<dbReference type="Gene3D" id="2.70.150.10">
    <property type="entry name" value="Calcium-transporting ATPase, cytoplasmic transduction domain A"/>
    <property type="match status" value="1"/>
</dbReference>
<dbReference type="FunFam" id="3.30.70.100:FF:000001">
    <property type="entry name" value="ATPase copper transporting beta"/>
    <property type="match status" value="3"/>
</dbReference>
<evidence type="ECO:0000256" key="17">
    <source>
        <dbReference type="RuleBase" id="RU362081"/>
    </source>
</evidence>
<evidence type="ECO:0000256" key="10">
    <source>
        <dbReference type="ARBA" id="ARBA00022840"/>
    </source>
</evidence>
<dbReference type="PRINTS" id="PR00119">
    <property type="entry name" value="CATATPASE"/>
</dbReference>
<dbReference type="OrthoDB" id="432719at2759"/>
<keyword evidence="15 17" id="KW-0472">Membrane</keyword>
<keyword evidence="14" id="KW-0406">Ion transport</keyword>
<dbReference type="InterPro" id="IPR006122">
    <property type="entry name" value="HMA_Cu_ion-bd"/>
</dbReference>
<dbReference type="PANTHER" id="PTHR43520:SF8">
    <property type="entry name" value="P-TYPE CU(+) TRANSPORTER"/>
    <property type="match status" value="1"/>
</dbReference>
<dbReference type="GO" id="GO:0016020">
    <property type="term" value="C:membrane"/>
    <property type="evidence" value="ECO:0007669"/>
    <property type="project" value="UniProtKB-SubCell"/>
</dbReference>
<dbReference type="GO" id="GO:0005507">
    <property type="term" value="F:copper ion binding"/>
    <property type="evidence" value="ECO:0007669"/>
    <property type="project" value="InterPro"/>
</dbReference>
<feature type="transmembrane region" description="Helical" evidence="17">
    <location>
        <begin position="471"/>
        <end position="494"/>
    </location>
</feature>
<comment type="similarity">
    <text evidence="2 17">Belongs to the cation transport ATPase (P-type) (TC 3.A.3) family. Type IB subfamily.</text>
</comment>
<keyword evidence="13 17" id="KW-1133">Transmembrane helix</keyword>
<dbReference type="InterPro" id="IPR023299">
    <property type="entry name" value="ATPase_P-typ_cyto_dom_N"/>
</dbReference>
<keyword evidence="6 17" id="KW-0479">Metal-binding</keyword>
<dbReference type="FunFam" id="2.70.150.10:FF:000002">
    <property type="entry name" value="Copper-transporting ATPase 1, putative"/>
    <property type="match status" value="1"/>
</dbReference>
<dbReference type="InterPro" id="IPR008250">
    <property type="entry name" value="ATPase_P-typ_transduc_dom_A_sf"/>
</dbReference>
<evidence type="ECO:0000256" key="15">
    <source>
        <dbReference type="ARBA" id="ARBA00023136"/>
    </source>
</evidence>
<evidence type="ECO:0000256" key="2">
    <source>
        <dbReference type="ARBA" id="ARBA00006024"/>
    </source>
</evidence>
<dbReference type="PROSITE" id="PS50846">
    <property type="entry name" value="HMA_2"/>
    <property type="match status" value="4"/>
</dbReference>
<dbReference type="InterPro" id="IPR059000">
    <property type="entry name" value="ATPase_P-type_domA"/>
</dbReference>
<dbReference type="GO" id="GO:0030003">
    <property type="term" value="P:intracellular monoatomic cation homeostasis"/>
    <property type="evidence" value="ECO:0007669"/>
    <property type="project" value="UniProtKB-ARBA"/>
</dbReference>
<dbReference type="GO" id="GO:0055070">
    <property type="term" value="P:copper ion homeostasis"/>
    <property type="evidence" value="ECO:0007669"/>
    <property type="project" value="TreeGrafter"/>
</dbReference>
<evidence type="ECO:0000256" key="13">
    <source>
        <dbReference type="ARBA" id="ARBA00022989"/>
    </source>
</evidence>
<dbReference type="Pfam" id="PF00702">
    <property type="entry name" value="Hydrolase"/>
    <property type="match status" value="1"/>
</dbReference>
<dbReference type="GO" id="GO:0016887">
    <property type="term" value="F:ATP hydrolysis activity"/>
    <property type="evidence" value="ECO:0007669"/>
    <property type="project" value="InterPro"/>
</dbReference>
<keyword evidence="9" id="KW-0186">Copper</keyword>
<dbReference type="NCBIfam" id="TIGR01494">
    <property type="entry name" value="ATPase_P-type"/>
    <property type="match status" value="2"/>
</dbReference>
<feature type="domain" description="HMA" evidence="19">
    <location>
        <begin position="221"/>
        <end position="287"/>
    </location>
</feature>
<keyword evidence="11" id="KW-0460">Magnesium</keyword>
<evidence type="ECO:0000256" key="7">
    <source>
        <dbReference type="ARBA" id="ARBA00022737"/>
    </source>
</evidence>
<dbReference type="SFLD" id="SFLDS00003">
    <property type="entry name" value="Haloacid_Dehalogenase"/>
    <property type="match status" value="1"/>
</dbReference>
<dbReference type="InterPro" id="IPR006121">
    <property type="entry name" value="HMA_dom"/>
</dbReference>
<keyword evidence="21" id="KW-1185">Reference proteome</keyword>
<feature type="transmembrane region" description="Helical" evidence="17">
    <location>
        <begin position="422"/>
        <end position="450"/>
    </location>
</feature>
<dbReference type="CDD" id="cd02094">
    <property type="entry name" value="P-type_ATPase_Cu-like"/>
    <property type="match status" value="1"/>
</dbReference>
<dbReference type="SFLD" id="SFLDF00027">
    <property type="entry name" value="p-type_atpase"/>
    <property type="match status" value="1"/>
</dbReference>
<dbReference type="AlphaFoldDB" id="A0A3D8RGA6"/>
<dbReference type="InterPro" id="IPR027256">
    <property type="entry name" value="P-typ_ATPase_IB"/>
</dbReference>
<keyword evidence="4" id="KW-0813">Transport</keyword>
<evidence type="ECO:0000256" key="4">
    <source>
        <dbReference type="ARBA" id="ARBA00022448"/>
    </source>
</evidence>
<keyword evidence="7" id="KW-0677">Repeat</keyword>
<organism evidence="20 21">
    <name type="scientific">Coleophoma cylindrospora</name>
    <dbReference type="NCBI Taxonomy" id="1849047"/>
    <lineage>
        <taxon>Eukaryota</taxon>
        <taxon>Fungi</taxon>
        <taxon>Dikarya</taxon>
        <taxon>Ascomycota</taxon>
        <taxon>Pezizomycotina</taxon>
        <taxon>Leotiomycetes</taxon>
        <taxon>Helotiales</taxon>
        <taxon>Dermateaceae</taxon>
        <taxon>Coleophoma</taxon>
    </lineage>
</organism>
<evidence type="ECO:0000256" key="16">
    <source>
        <dbReference type="ARBA" id="ARBA00080126"/>
    </source>
</evidence>
<evidence type="ECO:0000256" key="5">
    <source>
        <dbReference type="ARBA" id="ARBA00022692"/>
    </source>
</evidence>
<dbReference type="InterPro" id="IPR023214">
    <property type="entry name" value="HAD_sf"/>
</dbReference>
<dbReference type="Pfam" id="PF00403">
    <property type="entry name" value="HMA"/>
    <property type="match status" value="4"/>
</dbReference>
<dbReference type="SUPFAM" id="SSF81653">
    <property type="entry name" value="Calcium ATPase, transduction domain A"/>
    <property type="match status" value="1"/>
</dbReference>
<dbReference type="SUPFAM" id="SSF55008">
    <property type="entry name" value="HMA, heavy metal-associated domain"/>
    <property type="match status" value="4"/>
</dbReference>
<dbReference type="PANTHER" id="PTHR43520">
    <property type="entry name" value="ATP7, ISOFORM B"/>
    <property type="match status" value="1"/>
</dbReference>
<feature type="domain" description="HMA" evidence="19">
    <location>
        <begin position="128"/>
        <end position="194"/>
    </location>
</feature>
<evidence type="ECO:0000313" key="20">
    <source>
        <dbReference type="EMBL" id="RDW73072.1"/>
    </source>
</evidence>
<dbReference type="GO" id="GO:0043682">
    <property type="term" value="F:P-type divalent copper transporter activity"/>
    <property type="evidence" value="ECO:0007669"/>
    <property type="project" value="TreeGrafter"/>
</dbReference>
<dbReference type="InterPro" id="IPR036163">
    <property type="entry name" value="HMA_dom_sf"/>
</dbReference>
<dbReference type="CDD" id="cd00371">
    <property type="entry name" value="HMA"/>
    <property type="match status" value="3"/>
</dbReference>
<dbReference type="InterPro" id="IPR023298">
    <property type="entry name" value="ATPase_P-typ_TM_dom_sf"/>
</dbReference>
<dbReference type="NCBIfam" id="TIGR00003">
    <property type="entry name" value="copper ion binding protein"/>
    <property type="match status" value="2"/>
</dbReference>
<gene>
    <name evidence="20" type="ORF">BP6252_06979</name>
</gene>
<dbReference type="NCBIfam" id="TIGR01525">
    <property type="entry name" value="ATPase-IB_hvy"/>
    <property type="match status" value="1"/>
</dbReference>
<keyword evidence="5 17" id="KW-0812">Transmembrane</keyword>
<feature type="transmembrane region" description="Helical" evidence="17">
    <location>
        <begin position="726"/>
        <end position="748"/>
    </location>
</feature>
<feature type="transmembrane region" description="Helical" evidence="17">
    <location>
        <begin position="1103"/>
        <end position="1123"/>
    </location>
</feature>
<feature type="region of interest" description="Disordered" evidence="18">
    <location>
        <begin position="105"/>
        <end position="127"/>
    </location>
</feature>
<evidence type="ECO:0000256" key="12">
    <source>
        <dbReference type="ARBA" id="ARBA00022967"/>
    </source>
</evidence>
<reference evidence="20 21" key="1">
    <citation type="journal article" date="2018" name="IMA Fungus">
        <title>IMA Genome-F 9: Draft genome sequence of Annulohypoxylon stygium, Aspergillus mulundensis, Berkeleyomyces basicola (syn. Thielaviopsis basicola), Ceratocystis smalleyi, two Cercospora beticola strains, Coleophoma cylindrospora, Fusarium fracticaudum, Phialophora cf. hyalina, and Morchella septimelata.</title>
        <authorList>
            <person name="Wingfield B.D."/>
            <person name="Bills G.F."/>
            <person name="Dong Y."/>
            <person name="Huang W."/>
            <person name="Nel W.J."/>
            <person name="Swalarsk-Parry B.S."/>
            <person name="Vaghefi N."/>
            <person name="Wilken P.M."/>
            <person name="An Z."/>
            <person name="de Beer Z.W."/>
            <person name="De Vos L."/>
            <person name="Chen L."/>
            <person name="Duong T.A."/>
            <person name="Gao Y."/>
            <person name="Hammerbacher A."/>
            <person name="Kikkert J.R."/>
            <person name="Li Y."/>
            <person name="Li H."/>
            <person name="Li K."/>
            <person name="Li Q."/>
            <person name="Liu X."/>
            <person name="Ma X."/>
            <person name="Naidoo K."/>
            <person name="Pethybridge S.J."/>
            <person name="Sun J."/>
            <person name="Steenkamp E.T."/>
            <person name="van der Nest M.A."/>
            <person name="van Wyk S."/>
            <person name="Wingfield M.J."/>
            <person name="Xiong C."/>
            <person name="Yue Q."/>
            <person name="Zhang X."/>
        </authorList>
    </citation>
    <scope>NUCLEOTIDE SEQUENCE [LARGE SCALE GENOMIC DNA]</scope>
    <source>
        <strain evidence="20 21">BP6252</strain>
    </source>
</reference>
<dbReference type="Pfam" id="PF00122">
    <property type="entry name" value="E1-E2_ATPase"/>
    <property type="match status" value="1"/>
</dbReference>
<dbReference type="InterPro" id="IPR036412">
    <property type="entry name" value="HAD-like_sf"/>
</dbReference>
<dbReference type="PRINTS" id="PR00942">
    <property type="entry name" value="CUATPASEI"/>
</dbReference>
<dbReference type="GO" id="GO:0012505">
    <property type="term" value="C:endomembrane system"/>
    <property type="evidence" value="ECO:0007669"/>
    <property type="project" value="UniProtKB-SubCell"/>
</dbReference>
<dbReference type="InterPro" id="IPR044492">
    <property type="entry name" value="P_typ_ATPase_HD_dom"/>
</dbReference>
<dbReference type="GO" id="GO:0140581">
    <property type="term" value="F:P-type monovalent copper transporter activity"/>
    <property type="evidence" value="ECO:0007669"/>
    <property type="project" value="UniProtKB-EC"/>
</dbReference>
<evidence type="ECO:0000256" key="3">
    <source>
        <dbReference type="ARBA" id="ARBA00012517"/>
    </source>
</evidence>
<accession>A0A3D8RGA6</accession>
<feature type="region of interest" description="Disordered" evidence="18">
    <location>
        <begin position="1"/>
        <end position="23"/>
    </location>
</feature>
<dbReference type="Proteomes" id="UP000256645">
    <property type="component" value="Unassembled WGS sequence"/>
</dbReference>
<dbReference type="SUPFAM" id="SSF56784">
    <property type="entry name" value="HAD-like"/>
    <property type="match status" value="1"/>
</dbReference>
<dbReference type="PROSITE" id="PS01229">
    <property type="entry name" value="COF_2"/>
    <property type="match status" value="1"/>
</dbReference>
<feature type="transmembrane region" description="Helical" evidence="17">
    <location>
        <begin position="395"/>
        <end position="416"/>
    </location>
</feature>
<feature type="transmembrane region" description="Helical" evidence="17">
    <location>
        <begin position="684"/>
        <end position="706"/>
    </location>
</feature>
<dbReference type="EC" id="7.2.2.8" evidence="3"/>
<evidence type="ECO:0000259" key="19">
    <source>
        <dbReference type="PROSITE" id="PS50846"/>
    </source>
</evidence>
<dbReference type="EMBL" id="PDLM01000007">
    <property type="protein sequence ID" value="RDW73072.1"/>
    <property type="molecule type" value="Genomic_DNA"/>
</dbReference>
<dbReference type="STRING" id="1849047.A0A3D8RGA6"/>
<dbReference type="Gene3D" id="3.40.50.1000">
    <property type="entry name" value="HAD superfamily/HAD-like"/>
    <property type="match status" value="1"/>
</dbReference>
<dbReference type="GO" id="GO:0005524">
    <property type="term" value="F:ATP binding"/>
    <property type="evidence" value="ECO:0007669"/>
    <property type="project" value="UniProtKB-UniRule"/>
</dbReference>
<evidence type="ECO:0000256" key="8">
    <source>
        <dbReference type="ARBA" id="ARBA00022741"/>
    </source>
</evidence>
<evidence type="ECO:0000256" key="9">
    <source>
        <dbReference type="ARBA" id="ARBA00022796"/>
    </source>
</evidence>
<evidence type="ECO:0000256" key="1">
    <source>
        <dbReference type="ARBA" id="ARBA00004127"/>
    </source>
</evidence>
<evidence type="ECO:0000256" key="14">
    <source>
        <dbReference type="ARBA" id="ARBA00023065"/>
    </source>
</evidence>
<comment type="subcellular location">
    <subcellularLocation>
        <location evidence="1">Endomembrane system</location>
        <topology evidence="1">Multi-pass membrane protein</topology>
    </subcellularLocation>
    <subcellularLocation>
        <location evidence="17">Membrane</location>
    </subcellularLocation>
</comment>
<feature type="domain" description="HMA" evidence="19">
    <location>
        <begin position="303"/>
        <end position="369"/>
    </location>
</feature>
<evidence type="ECO:0000256" key="6">
    <source>
        <dbReference type="ARBA" id="ARBA00022723"/>
    </source>
</evidence>
<dbReference type="SFLD" id="SFLDG00002">
    <property type="entry name" value="C1.7:_P-type_atpase_like"/>
    <property type="match status" value="1"/>
</dbReference>
<proteinExistence type="inferred from homology"/>
<dbReference type="InterPro" id="IPR018303">
    <property type="entry name" value="ATPase_P-typ_P_site"/>
</dbReference>
<comment type="caution">
    <text evidence="20">The sequence shown here is derived from an EMBL/GenBank/DDBJ whole genome shotgun (WGS) entry which is preliminary data.</text>
</comment>
<evidence type="ECO:0000256" key="11">
    <source>
        <dbReference type="ARBA" id="ARBA00022842"/>
    </source>
</evidence>
<keyword evidence="12" id="KW-1278">Translocase</keyword>
<feature type="compositionally biased region" description="Acidic residues" evidence="18">
    <location>
        <begin position="110"/>
        <end position="121"/>
    </location>
</feature>
<feature type="transmembrane region" description="Helical" evidence="17">
    <location>
        <begin position="500"/>
        <end position="520"/>
    </location>
</feature>
<keyword evidence="10 17" id="KW-0067">ATP-binding</keyword>
<dbReference type="InterPro" id="IPR001757">
    <property type="entry name" value="P_typ_ATPase"/>
</dbReference>
<sequence>MAPTHLKVAPRESTSRPLSSATTAHMATTTVTVGGMTCGACTSAVEAGFKDVDGVGNVSVSLVMERAVIMHDPARISAEQIQEIIEDRGFEAEVIATDLPSPVFNRGGDFDDEASSDEEPEIPSATTTTTTVAIEGMTCGACTSAVEGGFKDLAGLKSFSISLLAERAIVEHDSSVLSAEKIAEIIEDRGFGAEIVESQETAPVKSKKTRRGSSTKEEKVLTTTVAIEGMTCGACTSAVEGGFKDIDGILQFNISLLAERAIIVHDPSKITSEKIVEIIEDRGFGAQIVSTQSTTGGKANESTTSQFKVFGVEDAAHATMLEERLQSMPGVTSAKISLATNRLTISHLPTIAGLRALVELIETQGYNALVAENDDNNAQLESLAKTREITEWRRAFKTSLSFAIPVFLISMVIPMLLPDLDFGSLVILFPGLYLGDIICLILTIPVQFGIGKRFYVSAYKSMKHGSPTMDVLVVLGTSAAFFFSCAAMIVSILLPPHTRPSTIFDTSSMLITFITLGRYLENNAKGQTSKALSRLMSLAPSMATIYADPIAAEKAAEGWDLAIASGKEPKTPTQQGNAAEEKVIPTELIQVGDIVILRPGDKIPADGTVTRGETHVDESMVTGEAMPVQKRKGNLLIGGTVNGTGRVDFRVTRAGRDTQLSQIVKLVQDAQTTRAPIQRLADTIAGYFVPFILALGLLTFATWMVLSHVLKNPPKIFVDEASGGKFMVCVKLCISVIVFACPCALGLATPTAVMVGTGVGAENGILVKGGAALETATKITQVVLDKTGTLTHGKMSVAKCDLVPIWSNSEWRKKMWWSIVGLAEMGSEHPIGKAILASAKEQLQIGPEDTIEGSIGDFEAAVGKGINALVEPATNAERTRYRVLIGNVKFLRDNNVDVPAAAVTSSEEANVNASNSAKAASAGTTNIFIAVDGIYSGHLCLSDVVKDSARSAIAALHRMGIKTAIVTGDQRPTALAIARLVGIVPEDVYAGVTPDQKQSIIRKFQSKGECVAMVGDGINDSPALATADVGIAMSSGTDVAMEAADIVLMKSDKLMDIPASIELARSIFRRIKLNLTWACAYNVIGLPFAMGVFLPFGMHLHPMAAGAAMALSSVSVVVSSLMLKMWSRPQWMEDALMEETGQLRKKGRGWGLGGMVGRAHDMMDAIAGKKAKEEGGYVPLRTMEQV</sequence>
<protein>
    <recommendedName>
        <fullName evidence="3">P-type Cu(+) transporter</fullName>
        <ecNumber evidence="3">7.2.2.8</ecNumber>
    </recommendedName>
    <alternativeName>
        <fullName evidence="16">Cu(2+)-ATPase</fullName>
    </alternativeName>
</protein>
<dbReference type="PROSITE" id="PS00154">
    <property type="entry name" value="ATPASE_E1_E2"/>
    <property type="match status" value="1"/>
</dbReference>
<dbReference type="SUPFAM" id="SSF81665">
    <property type="entry name" value="Calcium ATPase, transmembrane domain M"/>
    <property type="match status" value="1"/>
</dbReference>
<name>A0A3D8RGA6_9HELO</name>
<feature type="domain" description="HMA" evidence="19">
    <location>
        <begin position="27"/>
        <end position="93"/>
    </location>
</feature>
<feature type="transmembrane region" description="Helical" evidence="17">
    <location>
        <begin position="1075"/>
        <end position="1097"/>
    </location>
</feature>
<dbReference type="Gene3D" id="3.30.70.100">
    <property type="match status" value="4"/>
</dbReference>
<dbReference type="Gene3D" id="3.40.1110.10">
    <property type="entry name" value="Calcium-transporting ATPase, cytoplasmic domain N"/>
    <property type="match status" value="1"/>
</dbReference>
<keyword evidence="9" id="KW-0187">Copper transport</keyword>
<evidence type="ECO:0000256" key="18">
    <source>
        <dbReference type="SAM" id="MobiDB-lite"/>
    </source>
</evidence>